<proteinExistence type="predicted"/>
<dbReference type="Gene3D" id="3.30.70.270">
    <property type="match status" value="1"/>
</dbReference>
<evidence type="ECO:0000313" key="3">
    <source>
        <dbReference type="EMBL" id="PIH04335.1"/>
    </source>
</evidence>
<keyword evidence="1" id="KW-0812">Transmembrane</keyword>
<dbReference type="Proteomes" id="UP000231322">
    <property type="component" value="Unassembled WGS sequence"/>
</dbReference>
<keyword evidence="4" id="KW-1185">Reference proteome</keyword>
<dbReference type="CDD" id="cd01949">
    <property type="entry name" value="GGDEF"/>
    <property type="match status" value="1"/>
</dbReference>
<keyword evidence="1" id="KW-0472">Membrane</keyword>
<dbReference type="GO" id="GO:0052621">
    <property type="term" value="F:diguanylate cyclase activity"/>
    <property type="evidence" value="ECO:0007669"/>
    <property type="project" value="TreeGrafter"/>
</dbReference>
<dbReference type="CDD" id="cd18773">
    <property type="entry name" value="PDC1_HK_sensor"/>
    <property type="match status" value="1"/>
</dbReference>
<dbReference type="SMART" id="SM00267">
    <property type="entry name" value="GGDEF"/>
    <property type="match status" value="1"/>
</dbReference>
<dbReference type="EMBL" id="PEIK01000006">
    <property type="protein sequence ID" value="PIH04335.1"/>
    <property type="molecule type" value="Genomic_DNA"/>
</dbReference>
<dbReference type="InterPro" id="IPR043128">
    <property type="entry name" value="Rev_trsase/Diguanyl_cyclase"/>
</dbReference>
<sequence>MIYTKLRNCFYEYLFYKKNTKIRVIIYVVLVFILIEAFYLKISSDIQKDIGEKAILIATDFAKDINIDKNEFNRLISLDLNQLIKDDTNIKFEYRARYLMKYLDIKYIYIMSVIPSSQVKYKVEKDEENLYNKSQGTPLKAIYLLDAVINDIERNKDMTDGKYLDKDRYTIINDEYIKVCKNKKAIYFFNRDKWGNYLTAYAPIYDNNGRFMGVMGVDIYLRHYLRLANNNIYSIVGISIIISIIAIIKIIKLSKENYSANNKIKKLSICSLTYALNRGSFMEKLKDEFDDSKKNKRHISIVFIDVDYFKEYNDNYGHIEGDKVLMKIGKSIINVAKKYSGVVGRYGGDEFIVLLNEVKTSELEVIAVEISKEINKLKIKREYSHISKYQTVSIGVASIIPKEEEKIEDLINYADKALYKSKENGRNCICVWGEDLK</sequence>
<organism evidence="3 4">
    <name type="scientific">Clostridium combesii</name>
    <dbReference type="NCBI Taxonomy" id="39481"/>
    <lineage>
        <taxon>Bacteria</taxon>
        <taxon>Bacillati</taxon>
        <taxon>Bacillota</taxon>
        <taxon>Clostridia</taxon>
        <taxon>Eubacteriales</taxon>
        <taxon>Clostridiaceae</taxon>
        <taxon>Clostridium</taxon>
    </lineage>
</organism>
<feature type="transmembrane region" description="Helical" evidence="1">
    <location>
        <begin position="21"/>
        <end position="40"/>
    </location>
</feature>
<gene>
    <name evidence="3" type="ORF">CS538_09315</name>
</gene>
<dbReference type="FunFam" id="3.30.70.270:FF:000001">
    <property type="entry name" value="Diguanylate cyclase domain protein"/>
    <property type="match status" value="1"/>
</dbReference>
<comment type="caution">
    <text evidence="3">The sequence shown here is derived from an EMBL/GenBank/DDBJ whole genome shotgun (WGS) entry which is preliminary data.</text>
</comment>
<accession>A0A2G7HGV3</accession>
<protein>
    <submittedName>
        <fullName evidence="3">GGDEF domain-containing protein</fullName>
    </submittedName>
</protein>
<name>A0A2G7HGV3_9CLOT</name>
<dbReference type="AlphaFoldDB" id="A0A2G7HGV3"/>
<keyword evidence="1" id="KW-1133">Transmembrane helix</keyword>
<dbReference type="InterPro" id="IPR029787">
    <property type="entry name" value="Nucleotide_cyclase"/>
</dbReference>
<dbReference type="GO" id="GO:1902201">
    <property type="term" value="P:negative regulation of bacterial-type flagellum-dependent cell motility"/>
    <property type="evidence" value="ECO:0007669"/>
    <property type="project" value="TreeGrafter"/>
</dbReference>
<evidence type="ECO:0000313" key="4">
    <source>
        <dbReference type="Proteomes" id="UP000231322"/>
    </source>
</evidence>
<dbReference type="GO" id="GO:0005886">
    <property type="term" value="C:plasma membrane"/>
    <property type="evidence" value="ECO:0007669"/>
    <property type="project" value="TreeGrafter"/>
</dbReference>
<dbReference type="SUPFAM" id="SSF55073">
    <property type="entry name" value="Nucleotide cyclase"/>
    <property type="match status" value="1"/>
</dbReference>
<dbReference type="SUPFAM" id="SSF103190">
    <property type="entry name" value="Sensory domain-like"/>
    <property type="match status" value="1"/>
</dbReference>
<dbReference type="InterPro" id="IPR000160">
    <property type="entry name" value="GGDEF_dom"/>
</dbReference>
<dbReference type="InterPro" id="IPR050469">
    <property type="entry name" value="Diguanylate_Cyclase"/>
</dbReference>
<dbReference type="Pfam" id="PF00990">
    <property type="entry name" value="GGDEF"/>
    <property type="match status" value="1"/>
</dbReference>
<dbReference type="InterPro" id="IPR029151">
    <property type="entry name" value="Sensor-like_sf"/>
</dbReference>
<dbReference type="PROSITE" id="PS50887">
    <property type="entry name" value="GGDEF"/>
    <property type="match status" value="1"/>
</dbReference>
<dbReference type="NCBIfam" id="TIGR00254">
    <property type="entry name" value="GGDEF"/>
    <property type="match status" value="1"/>
</dbReference>
<dbReference type="RefSeq" id="WP_099839271.1">
    <property type="nucleotide sequence ID" value="NZ_PEIK01000006.1"/>
</dbReference>
<dbReference type="PANTHER" id="PTHR45138:SF9">
    <property type="entry name" value="DIGUANYLATE CYCLASE DGCM-RELATED"/>
    <property type="match status" value="1"/>
</dbReference>
<reference evidence="3 4" key="1">
    <citation type="submission" date="2017-10" db="EMBL/GenBank/DDBJ databases">
        <title>Reclassification of Eubacterium combesii and discrepancies in the nomenclature of botulinum neurotoxin producing clostridia. Request for an Opinion.</title>
        <authorList>
            <person name="Dobritsa A.P."/>
            <person name="Kutumbaka K.K."/>
            <person name="Samadpour M."/>
        </authorList>
    </citation>
    <scope>NUCLEOTIDE SEQUENCE [LARGE SCALE GENOMIC DNA]</scope>
    <source>
        <strain evidence="3 4">DSM 20696</strain>
    </source>
</reference>
<feature type="transmembrane region" description="Helical" evidence="1">
    <location>
        <begin position="232"/>
        <end position="251"/>
    </location>
</feature>
<dbReference type="PANTHER" id="PTHR45138">
    <property type="entry name" value="REGULATORY COMPONENTS OF SENSORY TRANSDUCTION SYSTEM"/>
    <property type="match status" value="1"/>
</dbReference>
<evidence type="ECO:0000259" key="2">
    <source>
        <dbReference type="PROSITE" id="PS50887"/>
    </source>
</evidence>
<feature type="domain" description="GGDEF" evidence="2">
    <location>
        <begin position="297"/>
        <end position="434"/>
    </location>
</feature>
<evidence type="ECO:0000256" key="1">
    <source>
        <dbReference type="SAM" id="Phobius"/>
    </source>
</evidence>
<dbReference type="GO" id="GO:0043709">
    <property type="term" value="P:cell adhesion involved in single-species biofilm formation"/>
    <property type="evidence" value="ECO:0007669"/>
    <property type="project" value="TreeGrafter"/>
</dbReference>